<evidence type="ECO:0000313" key="2">
    <source>
        <dbReference type="EMBL" id="SDG24813.1"/>
    </source>
</evidence>
<organism evidence="2 3">
    <name type="scientific">Pelagibacterium luteolum</name>
    <dbReference type="NCBI Taxonomy" id="440168"/>
    <lineage>
        <taxon>Bacteria</taxon>
        <taxon>Pseudomonadati</taxon>
        <taxon>Pseudomonadota</taxon>
        <taxon>Alphaproteobacteria</taxon>
        <taxon>Hyphomicrobiales</taxon>
        <taxon>Devosiaceae</taxon>
        <taxon>Pelagibacterium</taxon>
    </lineage>
</organism>
<dbReference type="InterPro" id="IPR001173">
    <property type="entry name" value="Glyco_trans_2-like"/>
</dbReference>
<accession>A0A1G7SP55</accession>
<keyword evidence="2" id="KW-0808">Transferase</keyword>
<dbReference type="PANTHER" id="PTHR43685">
    <property type="entry name" value="GLYCOSYLTRANSFERASE"/>
    <property type="match status" value="1"/>
</dbReference>
<dbReference type="RefSeq" id="WP_090591310.1">
    <property type="nucleotide sequence ID" value="NZ_FNCS01000001.1"/>
</dbReference>
<feature type="domain" description="Glycosyltransferase 2-like" evidence="1">
    <location>
        <begin position="7"/>
        <end position="129"/>
    </location>
</feature>
<dbReference type="Proteomes" id="UP000199495">
    <property type="component" value="Unassembled WGS sequence"/>
</dbReference>
<dbReference type="Gene3D" id="3.90.550.10">
    <property type="entry name" value="Spore Coat Polysaccharide Biosynthesis Protein SpsA, Chain A"/>
    <property type="match status" value="1"/>
</dbReference>
<proteinExistence type="predicted"/>
<dbReference type="GO" id="GO:0016740">
    <property type="term" value="F:transferase activity"/>
    <property type="evidence" value="ECO:0007669"/>
    <property type="project" value="UniProtKB-KW"/>
</dbReference>
<dbReference type="InterPro" id="IPR029044">
    <property type="entry name" value="Nucleotide-diphossugar_trans"/>
</dbReference>
<name>A0A1G7SP55_9HYPH</name>
<reference evidence="2 3" key="1">
    <citation type="submission" date="2016-10" db="EMBL/GenBank/DDBJ databases">
        <authorList>
            <person name="de Groot N.N."/>
        </authorList>
    </citation>
    <scope>NUCLEOTIDE SEQUENCE [LARGE SCALE GENOMIC DNA]</scope>
    <source>
        <strain evidence="2 3">CGMCC 1.10267</strain>
    </source>
</reference>
<dbReference type="Pfam" id="PF00535">
    <property type="entry name" value="Glycos_transf_2"/>
    <property type="match status" value="1"/>
</dbReference>
<dbReference type="SUPFAM" id="SSF53448">
    <property type="entry name" value="Nucleotide-diphospho-sugar transferases"/>
    <property type="match status" value="1"/>
</dbReference>
<gene>
    <name evidence="2" type="ORF">SAMN04487974_101635</name>
</gene>
<dbReference type="InterPro" id="IPR050834">
    <property type="entry name" value="Glycosyltransf_2"/>
</dbReference>
<dbReference type="CDD" id="cd00761">
    <property type="entry name" value="Glyco_tranf_GTA_type"/>
    <property type="match status" value="1"/>
</dbReference>
<protein>
    <submittedName>
        <fullName evidence="2">Glycosyl transferase family 2</fullName>
    </submittedName>
</protein>
<dbReference type="AlphaFoldDB" id="A0A1G7SP55"/>
<evidence type="ECO:0000259" key="1">
    <source>
        <dbReference type="Pfam" id="PF00535"/>
    </source>
</evidence>
<dbReference type="EMBL" id="FNCS01000001">
    <property type="protein sequence ID" value="SDG24813.1"/>
    <property type="molecule type" value="Genomic_DNA"/>
</dbReference>
<dbReference type="PANTHER" id="PTHR43685:SF2">
    <property type="entry name" value="GLYCOSYLTRANSFERASE 2-LIKE DOMAIN-CONTAINING PROTEIN"/>
    <property type="match status" value="1"/>
</dbReference>
<sequence>MSSPCVSIVMPAYRAEKTIARAVSSVLSGTYSHFEVIVVADDGVDYEVVLGRAGIADPRIRHFESGLSGGGSPPARNVGLDNARYDIAAILDADDAFMPEKLSVMAPLAAKHGLASCALDITLPNGTHLRHVATGPDRILSPAAYKFTNFSMDSMLVHDRRRADPRYDPALPCMTDLDFLMKIFATVPACFHVGTPLHDYVKLPVSVSNGPGVTEKMVATKTLLRQRLAAGHYPLADPAGVEGMDRFLALSLEAEKTFAPRPGTNPPDLFEDHIEPRLAAR</sequence>
<dbReference type="OrthoDB" id="9794124at2"/>
<evidence type="ECO:0000313" key="3">
    <source>
        <dbReference type="Proteomes" id="UP000199495"/>
    </source>
</evidence>
<keyword evidence="3" id="KW-1185">Reference proteome</keyword>
<dbReference type="STRING" id="440168.SAMN04487974_101635"/>